<evidence type="ECO:0000313" key="1">
    <source>
        <dbReference type="EMBL" id="GFO42525.1"/>
    </source>
</evidence>
<dbReference type="Proteomes" id="UP000735302">
    <property type="component" value="Unassembled WGS sequence"/>
</dbReference>
<sequence length="93" mass="10434">MISVRAPHIIPCQAYPVHTCRSRPAQLVKPIPQSPSMWGLRTVCGTRFVTGILTIYRDPRKFNGDVGEGGRQCIYWPKEDKTGEDVESLGLHL</sequence>
<evidence type="ECO:0000313" key="2">
    <source>
        <dbReference type="Proteomes" id="UP000735302"/>
    </source>
</evidence>
<dbReference type="EMBL" id="BLXT01007807">
    <property type="protein sequence ID" value="GFO42525.1"/>
    <property type="molecule type" value="Genomic_DNA"/>
</dbReference>
<comment type="caution">
    <text evidence="1">The sequence shown here is derived from an EMBL/GenBank/DDBJ whole genome shotgun (WGS) entry which is preliminary data.</text>
</comment>
<reference evidence="1 2" key="1">
    <citation type="journal article" date="2021" name="Elife">
        <title>Chloroplast acquisition without the gene transfer in kleptoplastic sea slugs, Plakobranchus ocellatus.</title>
        <authorList>
            <person name="Maeda T."/>
            <person name="Takahashi S."/>
            <person name="Yoshida T."/>
            <person name="Shimamura S."/>
            <person name="Takaki Y."/>
            <person name="Nagai Y."/>
            <person name="Toyoda A."/>
            <person name="Suzuki Y."/>
            <person name="Arimoto A."/>
            <person name="Ishii H."/>
            <person name="Satoh N."/>
            <person name="Nishiyama T."/>
            <person name="Hasebe M."/>
            <person name="Maruyama T."/>
            <person name="Minagawa J."/>
            <person name="Obokata J."/>
            <person name="Shigenobu S."/>
        </authorList>
    </citation>
    <scope>NUCLEOTIDE SEQUENCE [LARGE SCALE GENOMIC DNA]</scope>
</reference>
<dbReference type="AlphaFoldDB" id="A0AAV4DEV9"/>
<gene>
    <name evidence="1" type="ORF">PoB_006903000</name>
</gene>
<accession>A0AAV4DEV9</accession>
<protein>
    <submittedName>
        <fullName evidence="1">Uncharacterized protein</fullName>
    </submittedName>
</protein>
<organism evidence="1 2">
    <name type="scientific">Plakobranchus ocellatus</name>
    <dbReference type="NCBI Taxonomy" id="259542"/>
    <lineage>
        <taxon>Eukaryota</taxon>
        <taxon>Metazoa</taxon>
        <taxon>Spiralia</taxon>
        <taxon>Lophotrochozoa</taxon>
        <taxon>Mollusca</taxon>
        <taxon>Gastropoda</taxon>
        <taxon>Heterobranchia</taxon>
        <taxon>Euthyneura</taxon>
        <taxon>Panpulmonata</taxon>
        <taxon>Sacoglossa</taxon>
        <taxon>Placobranchoidea</taxon>
        <taxon>Plakobranchidae</taxon>
        <taxon>Plakobranchus</taxon>
    </lineage>
</organism>
<proteinExistence type="predicted"/>
<keyword evidence="2" id="KW-1185">Reference proteome</keyword>
<name>A0AAV4DEV9_9GAST</name>